<evidence type="ECO:0000256" key="6">
    <source>
        <dbReference type="SAM" id="Phobius"/>
    </source>
</evidence>
<comment type="subcellular location">
    <subcellularLocation>
        <location evidence="1">Membrane</location>
        <topology evidence="1">Multi-pass membrane protein</topology>
    </subcellularLocation>
</comment>
<keyword evidence="4 6" id="KW-0472">Membrane</keyword>
<accession>A0A8H3FI98</accession>
<dbReference type="PANTHER" id="PTHR23507">
    <property type="entry name" value="ZGC:174356"/>
    <property type="match status" value="1"/>
</dbReference>
<evidence type="ECO:0000256" key="5">
    <source>
        <dbReference type="SAM" id="MobiDB-lite"/>
    </source>
</evidence>
<dbReference type="InterPro" id="IPR036259">
    <property type="entry name" value="MFS_trans_sf"/>
</dbReference>
<feature type="transmembrane region" description="Helical" evidence="6">
    <location>
        <begin position="338"/>
        <end position="355"/>
    </location>
</feature>
<feature type="transmembrane region" description="Helical" evidence="6">
    <location>
        <begin position="513"/>
        <end position="530"/>
    </location>
</feature>
<evidence type="ECO:0000313" key="7">
    <source>
        <dbReference type="EMBL" id="CAF9922423.1"/>
    </source>
</evidence>
<keyword evidence="2 6" id="KW-0812">Transmembrane</keyword>
<proteinExistence type="predicted"/>
<comment type="caution">
    <text evidence="7">The sequence shown here is derived from an EMBL/GenBank/DDBJ whole genome shotgun (WGS) entry which is preliminary data.</text>
</comment>
<feature type="transmembrane region" description="Helical" evidence="6">
    <location>
        <begin position="293"/>
        <end position="318"/>
    </location>
</feature>
<feature type="region of interest" description="Disordered" evidence="5">
    <location>
        <begin position="1"/>
        <end position="30"/>
    </location>
</feature>
<feature type="transmembrane region" description="Helical" evidence="6">
    <location>
        <begin position="201"/>
        <end position="219"/>
    </location>
</feature>
<keyword evidence="3 6" id="KW-1133">Transmembrane helix</keyword>
<dbReference type="Pfam" id="PF07690">
    <property type="entry name" value="MFS_1"/>
    <property type="match status" value="1"/>
</dbReference>
<organism evidence="7 8">
    <name type="scientific">Gomphillus americanus</name>
    <dbReference type="NCBI Taxonomy" id="1940652"/>
    <lineage>
        <taxon>Eukaryota</taxon>
        <taxon>Fungi</taxon>
        <taxon>Dikarya</taxon>
        <taxon>Ascomycota</taxon>
        <taxon>Pezizomycotina</taxon>
        <taxon>Lecanoromycetes</taxon>
        <taxon>OSLEUM clade</taxon>
        <taxon>Ostropomycetidae</taxon>
        <taxon>Ostropales</taxon>
        <taxon>Graphidaceae</taxon>
        <taxon>Gomphilloideae</taxon>
        <taxon>Gomphillus</taxon>
    </lineage>
</organism>
<dbReference type="GO" id="GO:0022857">
    <property type="term" value="F:transmembrane transporter activity"/>
    <property type="evidence" value="ECO:0007669"/>
    <property type="project" value="InterPro"/>
</dbReference>
<evidence type="ECO:0000256" key="2">
    <source>
        <dbReference type="ARBA" id="ARBA00022692"/>
    </source>
</evidence>
<dbReference type="InterPro" id="IPR011701">
    <property type="entry name" value="MFS"/>
</dbReference>
<dbReference type="GO" id="GO:0016020">
    <property type="term" value="C:membrane"/>
    <property type="evidence" value="ECO:0007669"/>
    <property type="project" value="UniProtKB-SubCell"/>
</dbReference>
<dbReference type="PANTHER" id="PTHR23507:SF13">
    <property type="entry name" value="MFS GENERAL SUBSTRATE TRANSPORTER"/>
    <property type="match status" value="1"/>
</dbReference>
<sequence>MVAMGKDQDRGPRDRDTLSEATPLLRKEPSNCDSAPKYGYSVVRRVLLTSFLMALSFAVTQVPLIYVFGLMTCEEYYKSHLDPGTPDRCKISSIEASTAKSVALLGAGTTIFGVINLFWTGWCIKRFGIKFALLTSCLWPAVRLAIQNIGVSTGAGVGIIIVQCSQIITVIGGPAGYMLALNSYATEIIPPVERTATLGRLTGAAFFGTSIGYLAGGLLSDGIGIIAPFRVTLVLFCISTIYVFLFLPTLPHNLTPAQLKKTASISAFFEPIRMFIPRKWVLSNGRVQKEYGIMFLGLGAFFAVLSTGYIPVLLQMFATDVLDFGATENGYLISLNSLVRGIFLTFGFPPSIHYGRKWLSGRQRKARENQSPKLSEEPDIPTNPETFAPGSTEAETAQEPTEPTKLNPTDEESLQFDLIYTRWSILIDAMLTSLASFVRQDWQLYIVAIILPFASGTGSAAKGTILQMCSPDQRADALSAIGLVEMAARLATTGLFGYIFAVFATIGQPNLTFLANGGVALLSFAVLLLSRFPPPGARKMDTEEEGEEV</sequence>
<protein>
    <recommendedName>
        <fullName evidence="9">MFS general substrate transporter</fullName>
    </recommendedName>
</protein>
<evidence type="ECO:0000256" key="1">
    <source>
        <dbReference type="ARBA" id="ARBA00004141"/>
    </source>
</evidence>
<evidence type="ECO:0008006" key="9">
    <source>
        <dbReference type="Google" id="ProtNLM"/>
    </source>
</evidence>
<feature type="transmembrane region" description="Helical" evidence="6">
    <location>
        <begin position="225"/>
        <end position="247"/>
    </location>
</feature>
<dbReference type="Proteomes" id="UP000664169">
    <property type="component" value="Unassembled WGS sequence"/>
</dbReference>
<feature type="compositionally biased region" description="Low complexity" evidence="5">
    <location>
        <begin position="392"/>
        <end position="404"/>
    </location>
</feature>
<evidence type="ECO:0000313" key="8">
    <source>
        <dbReference type="Proteomes" id="UP000664169"/>
    </source>
</evidence>
<feature type="transmembrane region" description="Helical" evidence="6">
    <location>
        <begin position="444"/>
        <end position="465"/>
    </location>
</feature>
<feature type="compositionally biased region" description="Basic and acidic residues" evidence="5">
    <location>
        <begin position="366"/>
        <end position="376"/>
    </location>
</feature>
<feature type="compositionally biased region" description="Basic and acidic residues" evidence="5">
    <location>
        <begin position="1"/>
        <end position="18"/>
    </location>
</feature>
<feature type="transmembrane region" description="Helical" evidence="6">
    <location>
        <begin position="46"/>
        <end position="68"/>
    </location>
</feature>
<dbReference type="AlphaFoldDB" id="A0A8H3FI98"/>
<feature type="transmembrane region" description="Helical" evidence="6">
    <location>
        <begin position="102"/>
        <end position="119"/>
    </location>
</feature>
<feature type="transmembrane region" description="Helical" evidence="6">
    <location>
        <begin position="486"/>
        <end position="507"/>
    </location>
</feature>
<gene>
    <name evidence="7" type="ORF">GOMPHAMPRED_002547</name>
</gene>
<dbReference type="OrthoDB" id="5204190at2759"/>
<feature type="region of interest" description="Disordered" evidence="5">
    <location>
        <begin position="363"/>
        <end position="408"/>
    </location>
</feature>
<dbReference type="SUPFAM" id="SSF103473">
    <property type="entry name" value="MFS general substrate transporter"/>
    <property type="match status" value="2"/>
</dbReference>
<name>A0A8H3FI98_9LECA</name>
<evidence type="ECO:0000256" key="4">
    <source>
        <dbReference type="ARBA" id="ARBA00023136"/>
    </source>
</evidence>
<dbReference type="EMBL" id="CAJPDQ010000018">
    <property type="protein sequence ID" value="CAF9922423.1"/>
    <property type="molecule type" value="Genomic_DNA"/>
</dbReference>
<evidence type="ECO:0000256" key="3">
    <source>
        <dbReference type="ARBA" id="ARBA00022989"/>
    </source>
</evidence>
<feature type="transmembrane region" description="Helical" evidence="6">
    <location>
        <begin position="155"/>
        <end position="180"/>
    </location>
</feature>
<keyword evidence="8" id="KW-1185">Reference proteome</keyword>
<reference evidence="7" key="1">
    <citation type="submission" date="2021-03" db="EMBL/GenBank/DDBJ databases">
        <authorList>
            <person name="Tagirdzhanova G."/>
        </authorList>
    </citation>
    <scope>NUCLEOTIDE SEQUENCE</scope>
</reference>
<dbReference type="Gene3D" id="1.20.1250.20">
    <property type="entry name" value="MFS general substrate transporter like domains"/>
    <property type="match status" value="2"/>
</dbReference>